<feature type="transmembrane region" description="Helical" evidence="7">
    <location>
        <begin position="276"/>
        <end position="298"/>
    </location>
</feature>
<keyword evidence="11" id="KW-1185">Reference proteome</keyword>
<feature type="domain" description="Na+/H+ antiporter MnhB subunit-related protein" evidence="8">
    <location>
        <begin position="178"/>
        <end position="293"/>
    </location>
</feature>
<feature type="transmembrane region" description="Helical" evidence="7">
    <location>
        <begin position="148"/>
        <end position="167"/>
    </location>
</feature>
<reference evidence="10 11" key="1">
    <citation type="submission" date="2021-06" db="EMBL/GenBank/DDBJ databases">
        <title>Rheinheimera indica sp. nov., isolated from deep-sea sediment.</title>
        <authorList>
            <person name="Wang Z."/>
            <person name="Zhang X.-Y."/>
        </authorList>
    </citation>
    <scope>NUCLEOTIDE SEQUENCE [LARGE SCALE GENOMIC DNA]</scope>
    <source>
        <strain evidence="10 11">SM2107</strain>
    </source>
</reference>
<evidence type="ECO:0000256" key="5">
    <source>
        <dbReference type="ARBA" id="ARBA00022989"/>
    </source>
</evidence>
<evidence type="ECO:0000256" key="6">
    <source>
        <dbReference type="ARBA" id="ARBA00023136"/>
    </source>
</evidence>
<dbReference type="PANTHER" id="PTHR33932">
    <property type="entry name" value="NA(+)/H(+) ANTIPORTER SUBUNIT B"/>
    <property type="match status" value="1"/>
</dbReference>
<sequence length="321" mass="34349">MSVLLFDFVLCGLLLALALASMLSRQLSHAVILYIAFGLLMALAWARLAAPDLALAEAAIGAGLTGALCFSALARQGQLVNTPTLGWSQRCWPAVFIVVIFCGLLLALLQLPAEPGPLPSQALQYLADSGVSHPVTAVLLNYRSWDTLLELLVLLLALIGTLQVAPEPVLQPSWQLSRIWSQLLAPVIILLAGYLLWAGAHQPGGAFQAGALLAAGAVVLKLNQQLPWLKWGNILVRFFAVAGLMVFAMSAVLAWLLLDQATDPQWLQWPPQLAKYIILLIEVFATLAIAITLTLLVVAEQPDTDLSLARQDSSEATNGGV</sequence>
<dbReference type="InterPro" id="IPR007182">
    <property type="entry name" value="MnhB"/>
</dbReference>
<evidence type="ECO:0000313" key="11">
    <source>
        <dbReference type="Proteomes" id="UP000704611"/>
    </source>
</evidence>
<gene>
    <name evidence="10" type="ORF">KQY15_05735</name>
</gene>
<dbReference type="PANTHER" id="PTHR33932:SF4">
    <property type="entry name" value="NA(+)_H(+) ANTIPORTER SUBUNIT B"/>
    <property type="match status" value="1"/>
</dbReference>
<feature type="domain" description="MrpA C-terminal/MbhD" evidence="9">
    <location>
        <begin position="13"/>
        <end position="76"/>
    </location>
</feature>
<dbReference type="RefSeq" id="WP_217668111.1">
    <property type="nucleotide sequence ID" value="NZ_JAHRID010000002.1"/>
</dbReference>
<feature type="transmembrane region" description="Helical" evidence="7">
    <location>
        <begin position="179"/>
        <end position="199"/>
    </location>
</feature>
<keyword evidence="6 7" id="KW-0472">Membrane</keyword>
<evidence type="ECO:0000256" key="3">
    <source>
        <dbReference type="ARBA" id="ARBA00022475"/>
    </source>
</evidence>
<dbReference type="InterPro" id="IPR050622">
    <property type="entry name" value="CPA3_antiporter_subunitB"/>
</dbReference>
<feature type="transmembrane region" description="Helical" evidence="7">
    <location>
        <begin position="94"/>
        <end position="113"/>
    </location>
</feature>
<dbReference type="Proteomes" id="UP000704611">
    <property type="component" value="Unassembled WGS sequence"/>
</dbReference>
<keyword evidence="4 7" id="KW-0812">Transmembrane</keyword>
<comment type="similarity">
    <text evidence="2">Belongs to the CPA3 antiporters (TC 2.A.63) subunit B family.</text>
</comment>
<evidence type="ECO:0000256" key="4">
    <source>
        <dbReference type="ARBA" id="ARBA00022692"/>
    </source>
</evidence>
<evidence type="ECO:0000256" key="7">
    <source>
        <dbReference type="SAM" id="Phobius"/>
    </source>
</evidence>
<name>A0ABS6MIF7_9GAMM</name>
<proteinExistence type="inferred from homology"/>
<comment type="subcellular location">
    <subcellularLocation>
        <location evidence="1">Cell membrane</location>
        <topology evidence="1">Multi-pass membrane protein</topology>
    </subcellularLocation>
</comment>
<feature type="transmembrane region" description="Helical" evidence="7">
    <location>
        <begin position="205"/>
        <end position="222"/>
    </location>
</feature>
<evidence type="ECO:0000256" key="2">
    <source>
        <dbReference type="ARBA" id="ARBA00009425"/>
    </source>
</evidence>
<dbReference type="Pfam" id="PF13244">
    <property type="entry name" value="MbhD"/>
    <property type="match status" value="1"/>
</dbReference>
<feature type="transmembrane region" description="Helical" evidence="7">
    <location>
        <begin position="53"/>
        <end position="74"/>
    </location>
</feature>
<keyword evidence="3" id="KW-1003">Cell membrane</keyword>
<evidence type="ECO:0000313" key="10">
    <source>
        <dbReference type="EMBL" id="MBV2128593.1"/>
    </source>
</evidence>
<evidence type="ECO:0000259" key="9">
    <source>
        <dbReference type="Pfam" id="PF13244"/>
    </source>
</evidence>
<dbReference type="Pfam" id="PF04039">
    <property type="entry name" value="MnhB"/>
    <property type="match status" value="1"/>
</dbReference>
<protein>
    <submittedName>
        <fullName evidence="10">DUF4040 domain-containing protein</fullName>
    </submittedName>
</protein>
<feature type="transmembrane region" description="Helical" evidence="7">
    <location>
        <begin position="30"/>
        <end position="46"/>
    </location>
</feature>
<evidence type="ECO:0000256" key="1">
    <source>
        <dbReference type="ARBA" id="ARBA00004651"/>
    </source>
</evidence>
<comment type="caution">
    <text evidence="10">The sequence shown here is derived from an EMBL/GenBank/DDBJ whole genome shotgun (WGS) entry which is preliminary data.</text>
</comment>
<feature type="transmembrane region" description="Helical" evidence="7">
    <location>
        <begin position="234"/>
        <end position="256"/>
    </location>
</feature>
<keyword evidence="5 7" id="KW-1133">Transmembrane helix</keyword>
<evidence type="ECO:0000259" key="8">
    <source>
        <dbReference type="Pfam" id="PF04039"/>
    </source>
</evidence>
<accession>A0ABS6MIF7</accession>
<dbReference type="EMBL" id="JAHRID010000002">
    <property type="protein sequence ID" value="MBV2128593.1"/>
    <property type="molecule type" value="Genomic_DNA"/>
</dbReference>
<dbReference type="InterPro" id="IPR025383">
    <property type="entry name" value="MrpA_C/MbhD"/>
</dbReference>
<organism evidence="10 11">
    <name type="scientific">Arsukibacterium indicum</name>
    <dbReference type="NCBI Taxonomy" id="2848612"/>
    <lineage>
        <taxon>Bacteria</taxon>
        <taxon>Pseudomonadati</taxon>
        <taxon>Pseudomonadota</taxon>
        <taxon>Gammaproteobacteria</taxon>
        <taxon>Chromatiales</taxon>
        <taxon>Chromatiaceae</taxon>
        <taxon>Arsukibacterium</taxon>
    </lineage>
</organism>